<evidence type="ECO:0000256" key="2">
    <source>
        <dbReference type="SAM" id="MobiDB-lite"/>
    </source>
</evidence>
<keyword evidence="1" id="KW-0175">Coiled coil</keyword>
<dbReference type="Gene3D" id="1.20.5.170">
    <property type="match status" value="1"/>
</dbReference>
<sequence>MTPLSVSHCLSDHSASPTDRPERSRNAKAQARHRAKRKAYIEQLEQTVTKLQTVLALSPDQVAALPPPLVRIRELEEENELLHREIDELRRQLELRNARLRPDITHRNAMVMQTDDARSDRDARRRRMTDSNIYMVCLYVASWS</sequence>
<evidence type="ECO:0000256" key="1">
    <source>
        <dbReference type="SAM" id="Coils"/>
    </source>
</evidence>
<protein>
    <recommendedName>
        <fullName evidence="3">BZIP domain-containing protein</fullName>
    </recommendedName>
</protein>
<proteinExistence type="predicted"/>
<gene>
    <name evidence="4" type="ORF">LAESUDRAFT_665585</name>
</gene>
<dbReference type="GeneID" id="63822230"/>
<reference evidence="4 5" key="1">
    <citation type="journal article" date="2016" name="Mol. Biol. Evol.">
        <title>Comparative Genomics of Early-Diverging Mushroom-Forming Fungi Provides Insights into the Origins of Lignocellulose Decay Capabilities.</title>
        <authorList>
            <person name="Nagy L.G."/>
            <person name="Riley R."/>
            <person name="Tritt A."/>
            <person name="Adam C."/>
            <person name="Daum C."/>
            <person name="Floudas D."/>
            <person name="Sun H."/>
            <person name="Yadav J.S."/>
            <person name="Pangilinan J."/>
            <person name="Larsson K.H."/>
            <person name="Matsuura K."/>
            <person name="Barry K."/>
            <person name="Labutti K."/>
            <person name="Kuo R."/>
            <person name="Ohm R.A."/>
            <person name="Bhattacharya S.S."/>
            <person name="Shirouzu T."/>
            <person name="Yoshinaga Y."/>
            <person name="Martin F.M."/>
            <person name="Grigoriev I.V."/>
            <person name="Hibbett D.S."/>
        </authorList>
    </citation>
    <scope>NUCLEOTIDE SEQUENCE [LARGE SCALE GENOMIC DNA]</scope>
    <source>
        <strain evidence="4 5">93-53</strain>
    </source>
</reference>
<dbReference type="RefSeq" id="XP_040758457.1">
    <property type="nucleotide sequence ID" value="XM_040905200.1"/>
</dbReference>
<dbReference type="AlphaFoldDB" id="A0A165BC67"/>
<accession>A0A165BC67</accession>
<dbReference type="STRING" id="1314785.A0A165BC67"/>
<dbReference type="InParanoid" id="A0A165BC67"/>
<organism evidence="4 5">
    <name type="scientific">Laetiporus sulphureus 93-53</name>
    <dbReference type="NCBI Taxonomy" id="1314785"/>
    <lineage>
        <taxon>Eukaryota</taxon>
        <taxon>Fungi</taxon>
        <taxon>Dikarya</taxon>
        <taxon>Basidiomycota</taxon>
        <taxon>Agaricomycotina</taxon>
        <taxon>Agaricomycetes</taxon>
        <taxon>Polyporales</taxon>
        <taxon>Laetiporus</taxon>
    </lineage>
</organism>
<dbReference type="InterPro" id="IPR004827">
    <property type="entry name" value="bZIP"/>
</dbReference>
<dbReference type="Proteomes" id="UP000076871">
    <property type="component" value="Unassembled WGS sequence"/>
</dbReference>
<dbReference type="CDD" id="cd14688">
    <property type="entry name" value="bZIP_YAP"/>
    <property type="match status" value="1"/>
</dbReference>
<dbReference type="OrthoDB" id="3257643at2759"/>
<dbReference type="EMBL" id="KV427679">
    <property type="protein sequence ID" value="KZT00717.1"/>
    <property type="molecule type" value="Genomic_DNA"/>
</dbReference>
<dbReference type="GO" id="GO:0003700">
    <property type="term" value="F:DNA-binding transcription factor activity"/>
    <property type="evidence" value="ECO:0007669"/>
    <property type="project" value="InterPro"/>
</dbReference>
<dbReference type="PROSITE" id="PS00036">
    <property type="entry name" value="BZIP_BASIC"/>
    <property type="match status" value="1"/>
</dbReference>
<feature type="coiled-coil region" evidence="1">
    <location>
        <begin position="72"/>
        <end position="99"/>
    </location>
</feature>
<name>A0A165BC67_9APHY</name>
<feature type="region of interest" description="Disordered" evidence="2">
    <location>
        <begin position="1"/>
        <end position="31"/>
    </location>
</feature>
<evidence type="ECO:0000259" key="3">
    <source>
        <dbReference type="PROSITE" id="PS00036"/>
    </source>
</evidence>
<feature type="domain" description="BZIP" evidence="3">
    <location>
        <begin position="23"/>
        <end position="36"/>
    </location>
</feature>
<evidence type="ECO:0000313" key="5">
    <source>
        <dbReference type="Proteomes" id="UP000076871"/>
    </source>
</evidence>
<keyword evidence="5" id="KW-1185">Reference proteome</keyword>
<evidence type="ECO:0000313" key="4">
    <source>
        <dbReference type="EMBL" id="KZT00717.1"/>
    </source>
</evidence>